<accession>X1BFN7</accession>
<dbReference type="AlphaFoldDB" id="X1BFN7"/>
<sequence length="37" mass="4219">MIKIDFPNYSDISSVSIPKELLIDIVKPRIRFNPGTT</sequence>
<dbReference type="EMBL" id="BART01028909">
    <property type="protein sequence ID" value="GAG94759.1"/>
    <property type="molecule type" value="Genomic_DNA"/>
</dbReference>
<evidence type="ECO:0000313" key="1">
    <source>
        <dbReference type="EMBL" id="GAG94759.1"/>
    </source>
</evidence>
<feature type="non-terminal residue" evidence="1">
    <location>
        <position position="37"/>
    </location>
</feature>
<organism evidence="1">
    <name type="scientific">marine sediment metagenome</name>
    <dbReference type="NCBI Taxonomy" id="412755"/>
    <lineage>
        <taxon>unclassified sequences</taxon>
        <taxon>metagenomes</taxon>
        <taxon>ecological metagenomes</taxon>
    </lineage>
</organism>
<comment type="caution">
    <text evidence="1">The sequence shown here is derived from an EMBL/GenBank/DDBJ whole genome shotgun (WGS) entry which is preliminary data.</text>
</comment>
<proteinExistence type="predicted"/>
<name>X1BFN7_9ZZZZ</name>
<gene>
    <name evidence="1" type="ORF">S01H4_50852</name>
</gene>
<protein>
    <submittedName>
        <fullName evidence="1">Uncharacterized protein</fullName>
    </submittedName>
</protein>
<reference evidence="1" key="1">
    <citation type="journal article" date="2014" name="Front. Microbiol.">
        <title>High frequency of phylogenetically diverse reductive dehalogenase-homologous genes in deep subseafloor sedimentary metagenomes.</title>
        <authorList>
            <person name="Kawai M."/>
            <person name="Futagami T."/>
            <person name="Toyoda A."/>
            <person name="Takaki Y."/>
            <person name="Nishi S."/>
            <person name="Hori S."/>
            <person name="Arai W."/>
            <person name="Tsubouchi T."/>
            <person name="Morono Y."/>
            <person name="Uchiyama I."/>
            <person name="Ito T."/>
            <person name="Fujiyama A."/>
            <person name="Inagaki F."/>
            <person name="Takami H."/>
        </authorList>
    </citation>
    <scope>NUCLEOTIDE SEQUENCE</scope>
    <source>
        <strain evidence="1">Expedition CK06-06</strain>
    </source>
</reference>